<comment type="caution">
    <text evidence="1">The sequence shown here is derived from an EMBL/GenBank/DDBJ whole genome shotgun (WGS) entry which is preliminary data.</text>
</comment>
<dbReference type="Proteomes" id="UP000012153">
    <property type="component" value="Unassembled WGS sequence"/>
</dbReference>
<sequence>MKNTDCNIPFYNRIRESEIGKFSHWFLFLSNDWLYPEIE</sequence>
<evidence type="ECO:0000313" key="1">
    <source>
        <dbReference type="EMBL" id="EMO43005.1"/>
    </source>
</evidence>
<reference evidence="1 2" key="1">
    <citation type="submission" date="2013-01" db="EMBL/GenBank/DDBJ databases">
        <authorList>
            <person name="Harkins D.M."/>
            <person name="Durkin A.S."/>
            <person name="Brinkac L.M."/>
            <person name="Haft D.H."/>
            <person name="Selengut J.D."/>
            <person name="Sanka R."/>
            <person name="DePew J."/>
            <person name="Purushe J."/>
            <person name="Matthias M.A."/>
            <person name="Vinetz J.M."/>
            <person name="Sutton G.G."/>
            <person name="Nierman W.C."/>
            <person name="Fouts D.E."/>
        </authorList>
    </citation>
    <scope>NUCLEOTIDE SEQUENCE [LARGE SCALE GENOMIC DNA]</scope>
    <source>
        <strain evidence="1 2">ZUN142</strain>
    </source>
</reference>
<dbReference type="EMBL" id="AHOP02000001">
    <property type="protein sequence ID" value="EMO43005.1"/>
    <property type="molecule type" value="Genomic_DNA"/>
</dbReference>
<proteinExistence type="predicted"/>
<gene>
    <name evidence="1" type="ORF">LEP1GSC186_2671</name>
</gene>
<evidence type="ECO:0000313" key="2">
    <source>
        <dbReference type="Proteomes" id="UP000012153"/>
    </source>
</evidence>
<name>M6UEQ6_9LEPT</name>
<protein>
    <submittedName>
        <fullName evidence="1">Uncharacterized protein</fullName>
    </submittedName>
</protein>
<organism evidence="1 2">
    <name type="scientific">Leptospira noguchii serovar Autumnalis str. ZUN142</name>
    <dbReference type="NCBI Taxonomy" id="1085540"/>
    <lineage>
        <taxon>Bacteria</taxon>
        <taxon>Pseudomonadati</taxon>
        <taxon>Spirochaetota</taxon>
        <taxon>Spirochaetia</taxon>
        <taxon>Leptospirales</taxon>
        <taxon>Leptospiraceae</taxon>
        <taxon>Leptospira</taxon>
    </lineage>
</organism>
<dbReference type="AlphaFoldDB" id="M6UEQ6"/>
<accession>M6UEQ6</accession>